<dbReference type="Proteomes" id="UP000186513">
    <property type="component" value="Unassembled WGS sequence"/>
</dbReference>
<comment type="similarity">
    <text evidence="2">Belongs to the CPA3 antiporters (TC 2.A.63) subunit E family.</text>
</comment>
<evidence type="ECO:0000313" key="8">
    <source>
        <dbReference type="EMBL" id="SFZ70192.1"/>
    </source>
</evidence>
<keyword evidence="6 7" id="KW-0472">Membrane</keyword>
<evidence type="ECO:0000256" key="7">
    <source>
        <dbReference type="SAM" id="Phobius"/>
    </source>
</evidence>
<dbReference type="PIRSF" id="PIRSF019239">
    <property type="entry name" value="MrpE"/>
    <property type="match status" value="1"/>
</dbReference>
<protein>
    <submittedName>
        <fullName evidence="8">Multisubunit potassium/proton antiporter, PhaE subunit (TC 2.A.63.1.1)</fullName>
    </submittedName>
</protein>
<dbReference type="EMBL" id="FPKR01000001">
    <property type="protein sequence ID" value="SFZ70192.1"/>
    <property type="molecule type" value="Genomic_DNA"/>
</dbReference>
<accession>A0A1K2H4M4</accession>
<proteinExistence type="inferred from homology"/>
<dbReference type="AlphaFoldDB" id="A0A1K2H4M4"/>
<feature type="transmembrane region" description="Helical" evidence="7">
    <location>
        <begin position="61"/>
        <end position="83"/>
    </location>
</feature>
<dbReference type="PANTHER" id="PTHR34584:SF1">
    <property type="entry name" value="NA(+)_H(+) ANTIPORTER SUBUNIT E1"/>
    <property type="match status" value="1"/>
</dbReference>
<dbReference type="PANTHER" id="PTHR34584">
    <property type="entry name" value="NA(+)/H(+) ANTIPORTER SUBUNIT E1"/>
    <property type="match status" value="1"/>
</dbReference>
<keyword evidence="9" id="KW-1185">Reference proteome</keyword>
<gene>
    <name evidence="8" type="ORF">SAMN02745887_00097</name>
</gene>
<evidence type="ECO:0000313" key="9">
    <source>
        <dbReference type="Proteomes" id="UP000186513"/>
    </source>
</evidence>
<keyword evidence="4 7" id="KW-0812">Transmembrane</keyword>
<evidence type="ECO:0000256" key="6">
    <source>
        <dbReference type="ARBA" id="ARBA00023136"/>
    </source>
</evidence>
<evidence type="ECO:0000256" key="5">
    <source>
        <dbReference type="ARBA" id="ARBA00022989"/>
    </source>
</evidence>
<dbReference type="Pfam" id="PF01899">
    <property type="entry name" value="MNHE"/>
    <property type="match status" value="1"/>
</dbReference>
<sequence>MKRWLPAPRLSLLLLLVWLLLNGSLSAGQIALGLLFAVCIPLALRAYLPDALRLRRPDVLLRLLGVVLLDIVLSNLTVARQILGREAALNSRFVWVPLDLREPAGIATLASIITMTPGTLSCDLSADRRHLLVHALHVADEAALIATIKARYETPLREILEC</sequence>
<comment type="subcellular location">
    <subcellularLocation>
        <location evidence="1">Cell membrane</location>
        <topology evidence="1">Multi-pass membrane protein</topology>
    </subcellularLocation>
</comment>
<organism evidence="8 9">
    <name type="scientific">Chitinimonas taiwanensis DSM 18899</name>
    <dbReference type="NCBI Taxonomy" id="1121279"/>
    <lineage>
        <taxon>Bacteria</taxon>
        <taxon>Pseudomonadati</taxon>
        <taxon>Pseudomonadota</taxon>
        <taxon>Betaproteobacteria</taxon>
        <taxon>Neisseriales</taxon>
        <taxon>Chitinibacteraceae</taxon>
        <taxon>Chitinimonas</taxon>
    </lineage>
</organism>
<keyword evidence="5 7" id="KW-1133">Transmembrane helix</keyword>
<evidence type="ECO:0000256" key="2">
    <source>
        <dbReference type="ARBA" id="ARBA00006228"/>
    </source>
</evidence>
<evidence type="ECO:0000256" key="4">
    <source>
        <dbReference type="ARBA" id="ARBA00022692"/>
    </source>
</evidence>
<reference evidence="8 9" key="1">
    <citation type="submission" date="2016-11" db="EMBL/GenBank/DDBJ databases">
        <authorList>
            <person name="Jaros S."/>
            <person name="Januszkiewicz K."/>
            <person name="Wedrychowicz H."/>
        </authorList>
    </citation>
    <scope>NUCLEOTIDE SEQUENCE [LARGE SCALE GENOMIC DNA]</scope>
    <source>
        <strain evidence="8 9">DSM 18899</strain>
    </source>
</reference>
<dbReference type="RefSeq" id="WP_072426657.1">
    <property type="nucleotide sequence ID" value="NZ_FPKR01000001.1"/>
</dbReference>
<dbReference type="InterPro" id="IPR002758">
    <property type="entry name" value="Cation_antiport_E"/>
</dbReference>
<dbReference type="GO" id="GO:0005886">
    <property type="term" value="C:plasma membrane"/>
    <property type="evidence" value="ECO:0007669"/>
    <property type="project" value="UniProtKB-SubCell"/>
</dbReference>
<name>A0A1K2H4M4_9NEIS</name>
<dbReference type="STRING" id="1121279.SAMN02745887_00097"/>
<dbReference type="NCBIfam" id="NF006518">
    <property type="entry name" value="PRK08965.1-2"/>
    <property type="match status" value="1"/>
</dbReference>
<keyword evidence="3" id="KW-1003">Cell membrane</keyword>
<evidence type="ECO:0000256" key="3">
    <source>
        <dbReference type="ARBA" id="ARBA00022475"/>
    </source>
</evidence>
<dbReference type="OrthoDB" id="9807187at2"/>
<dbReference type="GO" id="GO:0008324">
    <property type="term" value="F:monoatomic cation transmembrane transporter activity"/>
    <property type="evidence" value="ECO:0007669"/>
    <property type="project" value="InterPro"/>
</dbReference>
<evidence type="ECO:0000256" key="1">
    <source>
        <dbReference type="ARBA" id="ARBA00004651"/>
    </source>
</evidence>